<feature type="binding site" evidence="10">
    <location>
        <position position="260"/>
    </location>
    <ligand>
        <name>Mg(2+)</name>
        <dbReference type="ChEBI" id="CHEBI:18420"/>
        <label>1</label>
        <note>catalytic</note>
    </ligand>
</feature>
<evidence type="ECO:0000256" key="1">
    <source>
        <dbReference type="ARBA" id="ARBA00005289"/>
    </source>
</evidence>
<comment type="similarity">
    <text evidence="1">Belongs to the inositol monophosphatase superfamily. CysQ family.</text>
</comment>
<keyword evidence="5 11" id="KW-0378">Hydrolase</keyword>
<dbReference type="PRINTS" id="PR00377">
    <property type="entry name" value="IMPHPHTASES"/>
</dbReference>
<comment type="caution">
    <text evidence="11">The sequence shown here is derived from an EMBL/GenBank/DDBJ whole genome shotgun (WGS) entry which is preliminary data.</text>
</comment>
<comment type="cofactor">
    <cofactor evidence="10">
        <name>Mg(2+)</name>
        <dbReference type="ChEBI" id="CHEBI:18420"/>
    </cofactor>
</comment>
<dbReference type="InterPro" id="IPR006240">
    <property type="entry name" value="CysQ"/>
</dbReference>
<keyword evidence="4" id="KW-0997">Cell inner membrane</keyword>
<dbReference type="EC" id="3.1.3.7" evidence="2"/>
<keyword evidence="12" id="KW-1185">Reference proteome</keyword>
<evidence type="ECO:0000256" key="4">
    <source>
        <dbReference type="ARBA" id="ARBA00022519"/>
    </source>
</evidence>
<dbReference type="Gene3D" id="3.30.540.10">
    <property type="entry name" value="Fructose-1,6-Bisphosphatase, subunit A, domain 1"/>
    <property type="match status" value="1"/>
</dbReference>
<dbReference type="InterPro" id="IPR050725">
    <property type="entry name" value="CysQ/Inositol_MonoPase"/>
</dbReference>
<reference evidence="11" key="1">
    <citation type="submission" date="2013-12" db="EMBL/GenBank/DDBJ databases">
        <authorList>
            <person name="Omoto C.K."/>
            <person name="Sibley D."/>
            <person name="Venepally P."/>
            <person name="Hadjithomas M."/>
            <person name="Karamycheva S."/>
            <person name="Brunk B."/>
            <person name="Roos D."/>
            <person name="Caler E."/>
            <person name="Lorenzi H."/>
        </authorList>
    </citation>
    <scope>NUCLEOTIDE SEQUENCE</scope>
</reference>
<evidence type="ECO:0000313" key="11">
    <source>
        <dbReference type="EMBL" id="EZG55376.1"/>
    </source>
</evidence>
<evidence type="ECO:0000256" key="6">
    <source>
        <dbReference type="ARBA" id="ARBA00023136"/>
    </source>
</evidence>
<dbReference type="GO" id="GO:0046854">
    <property type="term" value="P:phosphatidylinositol phosphate biosynthetic process"/>
    <property type="evidence" value="ECO:0007669"/>
    <property type="project" value="InterPro"/>
</dbReference>
<dbReference type="InterPro" id="IPR000760">
    <property type="entry name" value="Inositol_monophosphatase-like"/>
</dbReference>
<dbReference type="PANTHER" id="PTHR43028">
    <property type="entry name" value="3'(2'),5'-BISPHOSPHATE NUCLEOTIDASE 1"/>
    <property type="match status" value="1"/>
</dbReference>
<gene>
    <name evidence="11" type="ORF">GNI_113870</name>
</gene>
<feature type="binding site" evidence="10">
    <location>
        <position position="102"/>
    </location>
    <ligand>
        <name>Mg(2+)</name>
        <dbReference type="ChEBI" id="CHEBI:18420"/>
        <label>1</label>
        <note>catalytic</note>
    </ligand>
</feature>
<evidence type="ECO:0000256" key="5">
    <source>
        <dbReference type="ARBA" id="ARBA00022801"/>
    </source>
</evidence>
<dbReference type="GeneID" id="22914021"/>
<proteinExistence type="inferred from homology"/>
<dbReference type="SUPFAM" id="SSF56655">
    <property type="entry name" value="Carbohydrate phosphatase"/>
    <property type="match status" value="1"/>
</dbReference>
<dbReference type="OrthoDB" id="10254945at2759"/>
<dbReference type="Gene3D" id="3.40.190.80">
    <property type="match status" value="1"/>
</dbReference>
<evidence type="ECO:0000313" key="12">
    <source>
        <dbReference type="Proteomes" id="UP000019763"/>
    </source>
</evidence>
<dbReference type="InterPro" id="IPR020550">
    <property type="entry name" value="Inositol_monophosphatase_CS"/>
</dbReference>
<dbReference type="OMA" id="NTCYYAN"/>
<evidence type="ECO:0000256" key="3">
    <source>
        <dbReference type="ARBA" id="ARBA00022475"/>
    </source>
</evidence>
<feature type="binding site" evidence="10">
    <location>
        <position position="81"/>
    </location>
    <ligand>
        <name>Mg(2+)</name>
        <dbReference type="ChEBI" id="CHEBI:18420"/>
        <label>1</label>
        <note>catalytic</note>
    </ligand>
</feature>
<feature type="binding site" evidence="10">
    <location>
        <position position="104"/>
    </location>
    <ligand>
        <name>Mg(2+)</name>
        <dbReference type="ChEBI" id="CHEBI:18420"/>
        <label>1</label>
        <note>catalytic</note>
    </ligand>
</feature>
<sequence length="318" mass="34924">MTLTTPAPVCLSFVQNDASYYRLIAIAHQASQAILAIYDCGDYGVQLKDDASPLTDADKAAHELIVAGLQKNWPSIPIVSEEDQDRTAYESLKREECHWLVDPLDGTKEFIQKNGQFTVNIGLCQNGQPIAGVVIVPVTGHCYFGGTVYGAYRLNLNEAMKRNAVINMEATSAKLATEHIEVEHIVANFAERVHVASAKWSDRGLTVMASRSHGSVLTNAILATFHEPNLVKSGSSLKILQVAAGQVHVYPRLVPCCEWDTCAAHAVLLAAGGHMYQLNSNQKMLRKELEYGKPDLLNPFFICMGEISDIPEHLLENH</sequence>
<protein>
    <recommendedName>
        <fullName evidence="7">3'(2'),5'-bisphosphate nucleotidase 1</fullName>
        <ecNumber evidence="2">3.1.3.7</ecNumber>
    </recommendedName>
    <alternativeName>
        <fullName evidence="8">Bisphosphate 3'-nucleotidase 1</fullName>
    </alternativeName>
    <alternativeName>
        <fullName evidence="9">Inositol-polyphosphate 1-phosphatase</fullName>
    </alternativeName>
</protein>
<dbReference type="eggNOG" id="KOG3099">
    <property type="taxonomic scope" value="Eukaryota"/>
</dbReference>
<dbReference type="PROSITE" id="PS00630">
    <property type="entry name" value="IMP_2"/>
    <property type="match status" value="1"/>
</dbReference>
<evidence type="ECO:0000256" key="2">
    <source>
        <dbReference type="ARBA" id="ARBA00012633"/>
    </source>
</evidence>
<dbReference type="Proteomes" id="UP000019763">
    <property type="component" value="Unassembled WGS sequence"/>
</dbReference>
<dbReference type="HAMAP" id="MF_02095">
    <property type="entry name" value="CysQ"/>
    <property type="match status" value="1"/>
</dbReference>
<dbReference type="GO" id="GO:0006790">
    <property type="term" value="P:sulfur compound metabolic process"/>
    <property type="evidence" value="ECO:0007669"/>
    <property type="project" value="InterPro"/>
</dbReference>
<dbReference type="CDD" id="cd01638">
    <property type="entry name" value="CysQ"/>
    <property type="match status" value="1"/>
</dbReference>
<dbReference type="Pfam" id="PF00459">
    <property type="entry name" value="Inositol_P"/>
    <property type="match status" value="1"/>
</dbReference>
<dbReference type="GO" id="GO:0000287">
    <property type="term" value="F:magnesium ion binding"/>
    <property type="evidence" value="ECO:0007669"/>
    <property type="project" value="InterPro"/>
</dbReference>
<dbReference type="EMBL" id="AFNH02000850">
    <property type="protein sequence ID" value="EZG55376.1"/>
    <property type="molecule type" value="Genomic_DNA"/>
</dbReference>
<keyword evidence="10" id="KW-0460">Magnesium</keyword>
<keyword evidence="6" id="KW-0472">Membrane</keyword>
<name>A0A023B395_GRENI</name>
<keyword evidence="10" id="KW-0479">Metal-binding</keyword>
<evidence type="ECO:0000256" key="10">
    <source>
        <dbReference type="PIRSR" id="PIRSR600760-2"/>
    </source>
</evidence>
<dbReference type="RefSeq" id="XP_011131600.1">
    <property type="nucleotide sequence ID" value="XM_011133298.1"/>
</dbReference>
<accession>A0A023B395</accession>
<dbReference type="PANTHER" id="PTHR43028:SF5">
    <property type="entry name" value="3'(2'),5'-BISPHOSPHATE NUCLEOTIDASE 1"/>
    <property type="match status" value="1"/>
</dbReference>
<keyword evidence="3" id="KW-1003">Cell membrane</keyword>
<feature type="binding site" evidence="10">
    <location>
        <position position="105"/>
    </location>
    <ligand>
        <name>Mg(2+)</name>
        <dbReference type="ChEBI" id="CHEBI:18420"/>
        <label>1</label>
        <note>catalytic</note>
    </ligand>
</feature>
<organism evidence="11 12">
    <name type="scientific">Gregarina niphandrodes</name>
    <name type="common">Septate eugregarine</name>
    <dbReference type="NCBI Taxonomy" id="110365"/>
    <lineage>
        <taxon>Eukaryota</taxon>
        <taxon>Sar</taxon>
        <taxon>Alveolata</taxon>
        <taxon>Apicomplexa</taxon>
        <taxon>Conoidasida</taxon>
        <taxon>Gregarinasina</taxon>
        <taxon>Eugregarinorida</taxon>
        <taxon>Gregarinidae</taxon>
        <taxon>Gregarina</taxon>
    </lineage>
</organism>
<evidence type="ECO:0000256" key="8">
    <source>
        <dbReference type="ARBA" id="ARBA00041815"/>
    </source>
</evidence>
<dbReference type="AlphaFoldDB" id="A0A023B395"/>
<evidence type="ECO:0000256" key="7">
    <source>
        <dbReference type="ARBA" id="ARBA00040342"/>
    </source>
</evidence>
<dbReference type="GO" id="GO:0008441">
    <property type="term" value="F:3'(2'),5'-bisphosphate nucleotidase activity"/>
    <property type="evidence" value="ECO:0007669"/>
    <property type="project" value="UniProtKB-EC"/>
</dbReference>
<dbReference type="VEuPathDB" id="CryptoDB:GNI_113870"/>
<evidence type="ECO:0000256" key="9">
    <source>
        <dbReference type="ARBA" id="ARBA00044554"/>
    </source>
</evidence>